<comment type="catalytic activity">
    <reaction evidence="7 8">
        <text>N(6)-[(R)-lipoyl]-L-lysyl-[glycine-cleavage complex H protein] + glycine + H(+) = N(6)-[(R)-S(8)-aminomethyldihydrolipoyl]-L-lysyl-[glycine-cleavage complex H protein] + CO2</text>
        <dbReference type="Rhea" id="RHEA:24304"/>
        <dbReference type="Rhea" id="RHEA-COMP:10494"/>
        <dbReference type="Rhea" id="RHEA-COMP:10495"/>
        <dbReference type="ChEBI" id="CHEBI:15378"/>
        <dbReference type="ChEBI" id="CHEBI:16526"/>
        <dbReference type="ChEBI" id="CHEBI:57305"/>
        <dbReference type="ChEBI" id="CHEBI:83099"/>
        <dbReference type="ChEBI" id="CHEBI:83143"/>
        <dbReference type="EC" id="1.4.4.2"/>
    </reaction>
</comment>
<evidence type="ECO:0000256" key="4">
    <source>
        <dbReference type="ARBA" id="ARBA00011690"/>
    </source>
</evidence>
<dbReference type="GO" id="GO:0005829">
    <property type="term" value="C:cytosol"/>
    <property type="evidence" value="ECO:0007669"/>
    <property type="project" value="TreeGrafter"/>
</dbReference>
<dbReference type="OrthoDB" id="9801272at2"/>
<dbReference type="KEGG" id="ccah:DWG20_08600"/>
<organism evidence="12 13">
    <name type="scientific">Crenobacter cavernae</name>
    <dbReference type="NCBI Taxonomy" id="2290923"/>
    <lineage>
        <taxon>Bacteria</taxon>
        <taxon>Pseudomonadati</taxon>
        <taxon>Pseudomonadota</taxon>
        <taxon>Betaproteobacteria</taxon>
        <taxon>Neisseriales</taxon>
        <taxon>Neisseriaceae</taxon>
        <taxon>Crenobacter</taxon>
    </lineage>
</organism>
<dbReference type="GO" id="GO:0004375">
    <property type="term" value="F:glycine dehydrogenase (decarboxylating) activity"/>
    <property type="evidence" value="ECO:0007669"/>
    <property type="project" value="UniProtKB-EC"/>
</dbReference>
<dbReference type="InterPro" id="IPR015424">
    <property type="entry name" value="PyrdxlP-dep_Trfase"/>
</dbReference>
<dbReference type="NCBIfam" id="NF003346">
    <property type="entry name" value="PRK04366.1"/>
    <property type="match status" value="1"/>
</dbReference>
<dbReference type="FunFam" id="3.90.1150.10:FF:000007">
    <property type="entry name" value="Glycine dehydrogenase (decarboxylating), mitochondrial"/>
    <property type="match status" value="1"/>
</dbReference>
<dbReference type="GO" id="GO:0005960">
    <property type="term" value="C:glycine cleavage complex"/>
    <property type="evidence" value="ECO:0007669"/>
    <property type="project" value="TreeGrafter"/>
</dbReference>
<dbReference type="SUPFAM" id="SSF53383">
    <property type="entry name" value="PLP-dependent transferases"/>
    <property type="match status" value="2"/>
</dbReference>
<evidence type="ECO:0000313" key="13">
    <source>
        <dbReference type="Proteomes" id="UP000254537"/>
    </source>
</evidence>
<evidence type="ECO:0000256" key="3">
    <source>
        <dbReference type="ARBA" id="ARBA00010756"/>
    </source>
</evidence>
<evidence type="ECO:0000256" key="1">
    <source>
        <dbReference type="ARBA" id="ARBA00001933"/>
    </source>
</evidence>
<dbReference type="FunFam" id="3.40.640.10:FF:000005">
    <property type="entry name" value="Glycine dehydrogenase (decarboxylating), mitochondrial"/>
    <property type="match status" value="1"/>
</dbReference>
<evidence type="ECO:0000256" key="5">
    <source>
        <dbReference type="ARBA" id="ARBA00022898"/>
    </source>
</evidence>
<dbReference type="Pfam" id="PF02347">
    <property type="entry name" value="GDC-P"/>
    <property type="match status" value="2"/>
</dbReference>
<dbReference type="AlphaFoldDB" id="A0A345Y6D7"/>
<dbReference type="Pfam" id="PF21478">
    <property type="entry name" value="GcvP2_C"/>
    <property type="match status" value="1"/>
</dbReference>
<dbReference type="GO" id="GO:0019464">
    <property type="term" value="P:glycine decarboxylation via glycine cleavage system"/>
    <property type="evidence" value="ECO:0007669"/>
    <property type="project" value="UniProtKB-UniRule"/>
</dbReference>
<dbReference type="InterPro" id="IPR049315">
    <property type="entry name" value="GDC-P_N"/>
</dbReference>
<dbReference type="InterPro" id="IPR049316">
    <property type="entry name" value="GDC-P_C"/>
</dbReference>
<gene>
    <name evidence="8 12" type="primary">gcvP</name>
    <name evidence="12" type="ORF">DWG20_08600</name>
</gene>
<dbReference type="GO" id="GO:0030170">
    <property type="term" value="F:pyridoxal phosphate binding"/>
    <property type="evidence" value="ECO:0007669"/>
    <property type="project" value="TreeGrafter"/>
</dbReference>
<evidence type="ECO:0000259" key="10">
    <source>
        <dbReference type="Pfam" id="PF02347"/>
    </source>
</evidence>
<evidence type="ECO:0000256" key="7">
    <source>
        <dbReference type="ARBA" id="ARBA00049026"/>
    </source>
</evidence>
<protein>
    <recommendedName>
        <fullName evidence="8">Glycine dehydrogenase (decarboxylating)</fullName>
        <ecNumber evidence="8">1.4.4.2</ecNumber>
    </recommendedName>
    <alternativeName>
        <fullName evidence="8">Glycine cleavage system P-protein</fullName>
    </alternativeName>
    <alternativeName>
        <fullName evidence="8">Glycine decarboxylase</fullName>
    </alternativeName>
    <alternativeName>
        <fullName evidence="8">Glycine dehydrogenase (aminomethyl-transferring)</fullName>
    </alternativeName>
</protein>
<feature type="modified residue" description="N6-(pyridoxal phosphate)lysine" evidence="8 9">
    <location>
        <position position="706"/>
    </location>
</feature>
<evidence type="ECO:0000256" key="2">
    <source>
        <dbReference type="ARBA" id="ARBA00003788"/>
    </source>
</evidence>
<dbReference type="EMBL" id="CP031337">
    <property type="protein sequence ID" value="AXK39489.1"/>
    <property type="molecule type" value="Genomic_DNA"/>
</dbReference>
<dbReference type="EC" id="1.4.4.2" evidence="8"/>
<evidence type="ECO:0000259" key="11">
    <source>
        <dbReference type="Pfam" id="PF21478"/>
    </source>
</evidence>
<accession>A0A345Y6D7</accession>
<feature type="domain" description="Glycine cleavage system P-protein N-terminal" evidence="10">
    <location>
        <begin position="17"/>
        <end position="441"/>
    </location>
</feature>
<sequence length="956" mass="103570">MSQQPYAALTERELFQRRHIGPDTSEKEAMLAELDVASVDELMNQVVPASIRLAKPLDLPEGCTEAEALTRLAKIAGRNKVFKSFIGMGYYDTHTPPVILRNVFENPAWYTAYTPYQPEISQGRLEALLNFQTMVTDLTGLQIANASMLDEATAAAEAMTFCQRLSKSKSKVFFVARDCHPQTIEVIRTRAEPLGIEVVVGDPRRDLAGFEAFGVLLQYPGSHGDLIDYRSVTETAHANGALVVVAADLLALTLLTPPGEFGADVAVGTTQRFGVPIGFGGPHAGYFATRDEFKRTMPGRLVGVSVDSHGRQALRLAMQTREQHIRREKATSNICTAQALLAIIAGLYAAYHGPEGLKTIARRVHRLTATLAEGLRRLGFSVPTESFFDTVTVDTGKHTAVLHSLARAHSINLRQVDGTRVGVSFDETTTADDVQALWSIFAMGNTTPSFAEVEASVSDAIPAQLARSGDFLTHPVFHLYRSETEMLRYLRRLADKDLALDRTMIPLGSCTMKLNATTEMIPVTWPEFGRLHPFAPLEQTAGYRELTRELEAMLCAVTGYDAVSLQPNAGSQGEYAGLLAIRAYHASRGESQRDVCLIPSSAHGTNPASAQMVNMKVVVVACDDAGNVDVEDLKAKAEQHSDRLAAIMITYPSTHGVFEERVREVCDVVHAHGGQVYIDGANMNALVGLAQPGQFGGDVSHLNLHKTFCIPHGGGGPGVGPIGVKSHLAPFLPGHKAGELSGGGAVSAAPFGSASILPITWTYITLMGAQGLKRATETAILNANYIAAKLAPHYPILYSGPNGRVAHECIVDLRPIKDATGISGEDVAKRLIDFGFHAPTMSFPVAGTLMIEPTESESKVEIDRFIEAMVTIRDEIRAIEQGALDRDDNPLKHAPHTAAALVGEWGHSYSREQAVFPRGLERDHGTKYWPPVGRVDNVYGDRNLVCSCPPLSAYED</sequence>
<dbReference type="CDD" id="cd00613">
    <property type="entry name" value="GDC-P"/>
    <property type="match status" value="2"/>
</dbReference>
<comment type="function">
    <text evidence="2 8">The glycine cleavage system catalyzes the degradation of glycine. The P protein binds the alpha-amino group of glycine through its pyridoxal phosphate cofactor; CO(2) is released and the remaining methylamine moiety is then transferred to the lipoamide cofactor of the H protein.</text>
</comment>
<dbReference type="HAMAP" id="MF_00711">
    <property type="entry name" value="GcvP"/>
    <property type="match status" value="1"/>
</dbReference>
<dbReference type="RefSeq" id="WP_115433421.1">
    <property type="nucleotide sequence ID" value="NZ_CP031337.1"/>
</dbReference>
<dbReference type="NCBIfam" id="NF001696">
    <property type="entry name" value="PRK00451.1"/>
    <property type="match status" value="1"/>
</dbReference>
<evidence type="ECO:0000313" key="12">
    <source>
        <dbReference type="EMBL" id="AXK39489.1"/>
    </source>
</evidence>
<dbReference type="PANTHER" id="PTHR11773">
    <property type="entry name" value="GLYCINE DEHYDROGENASE, DECARBOXYLATING"/>
    <property type="match status" value="1"/>
</dbReference>
<dbReference type="InterPro" id="IPR020581">
    <property type="entry name" value="GDC_P"/>
</dbReference>
<keyword evidence="5 8" id="KW-0663">Pyridoxal phosphate</keyword>
<dbReference type="GO" id="GO:0016594">
    <property type="term" value="F:glycine binding"/>
    <property type="evidence" value="ECO:0007669"/>
    <property type="project" value="TreeGrafter"/>
</dbReference>
<dbReference type="Gene3D" id="3.90.1150.10">
    <property type="entry name" value="Aspartate Aminotransferase, domain 1"/>
    <property type="match status" value="2"/>
</dbReference>
<dbReference type="NCBIfam" id="TIGR00461">
    <property type="entry name" value="gcvP"/>
    <property type="match status" value="1"/>
</dbReference>
<dbReference type="InterPro" id="IPR015422">
    <property type="entry name" value="PyrdxlP-dep_Trfase_small"/>
</dbReference>
<dbReference type="Gene3D" id="3.40.640.10">
    <property type="entry name" value="Type I PLP-dependent aspartate aminotransferase-like (Major domain)"/>
    <property type="match status" value="2"/>
</dbReference>
<comment type="similarity">
    <text evidence="3 8">Belongs to the GcvP family.</text>
</comment>
<dbReference type="FunFam" id="3.40.640.10:FF:000007">
    <property type="entry name" value="glycine dehydrogenase (Decarboxylating), mitochondrial"/>
    <property type="match status" value="1"/>
</dbReference>
<evidence type="ECO:0000256" key="6">
    <source>
        <dbReference type="ARBA" id="ARBA00023002"/>
    </source>
</evidence>
<evidence type="ECO:0000256" key="9">
    <source>
        <dbReference type="PIRSR" id="PIRSR603437-50"/>
    </source>
</evidence>
<dbReference type="InterPro" id="IPR003437">
    <property type="entry name" value="GcvP"/>
</dbReference>
<proteinExistence type="inferred from homology"/>
<feature type="domain" description="Glycine dehydrogenase C-terminal" evidence="11">
    <location>
        <begin position="775"/>
        <end position="896"/>
    </location>
</feature>
<dbReference type="InterPro" id="IPR015421">
    <property type="entry name" value="PyrdxlP-dep_Trfase_major"/>
</dbReference>
<reference evidence="12 13" key="1">
    <citation type="submission" date="2018-07" db="EMBL/GenBank/DDBJ databases">
        <title>Crenobacter cavernae sp. nov., isolated from a karst cave.</title>
        <authorList>
            <person name="Zhu H."/>
        </authorList>
    </citation>
    <scope>NUCLEOTIDE SEQUENCE [LARGE SCALE GENOMIC DNA]</scope>
    <source>
        <strain evidence="12 13">K1W11S-77</strain>
    </source>
</reference>
<comment type="cofactor">
    <cofactor evidence="1 8 9">
        <name>pyridoxal 5'-phosphate</name>
        <dbReference type="ChEBI" id="CHEBI:597326"/>
    </cofactor>
</comment>
<evidence type="ECO:0000256" key="8">
    <source>
        <dbReference type="HAMAP-Rule" id="MF_00711"/>
    </source>
</evidence>
<dbReference type="PANTHER" id="PTHR11773:SF1">
    <property type="entry name" value="GLYCINE DEHYDROGENASE (DECARBOXYLATING), MITOCHONDRIAL"/>
    <property type="match status" value="1"/>
</dbReference>
<keyword evidence="6 8" id="KW-0560">Oxidoreductase</keyword>
<feature type="domain" description="Glycine cleavage system P-protein N-terminal" evidence="10">
    <location>
        <begin position="453"/>
        <end position="735"/>
    </location>
</feature>
<name>A0A345Y6D7_9NEIS</name>
<dbReference type="Proteomes" id="UP000254537">
    <property type="component" value="Chromosome"/>
</dbReference>
<comment type="subunit">
    <text evidence="4 8">The glycine cleavage system is composed of four proteins: P, T, L and H.</text>
</comment>